<dbReference type="SMART" id="SM00220">
    <property type="entry name" value="S_TKc"/>
    <property type="match status" value="1"/>
</dbReference>
<dbReference type="SUPFAM" id="SSF56112">
    <property type="entry name" value="Protein kinase-like (PK-like)"/>
    <property type="match status" value="1"/>
</dbReference>
<feature type="compositionally biased region" description="Low complexity" evidence="7">
    <location>
        <begin position="383"/>
        <end position="405"/>
    </location>
</feature>
<evidence type="ECO:0000256" key="4">
    <source>
        <dbReference type="ARBA" id="ARBA00022741"/>
    </source>
</evidence>
<dbReference type="PANTHER" id="PTHR43289:SF6">
    <property type="entry name" value="SERINE_THREONINE-PROTEIN KINASE NEKL-3"/>
    <property type="match status" value="1"/>
</dbReference>
<name>A0ABQ2FCE2_9MICO</name>
<dbReference type="Proteomes" id="UP000662111">
    <property type="component" value="Unassembled WGS sequence"/>
</dbReference>
<evidence type="ECO:0000256" key="3">
    <source>
        <dbReference type="ARBA" id="ARBA00022679"/>
    </source>
</evidence>
<dbReference type="EC" id="2.7.11.1" evidence="1"/>
<evidence type="ECO:0000256" key="8">
    <source>
        <dbReference type="SAM" id="Phobius"/>
    </source>
</evidence>
<evidence type="ECO:0000313" key="11">
    <source>
        <dbReference type="Proteomes" id="UP000662111"/>
    </source>
</evidence>
<sequence>MSEPGTLVAGRYRLESVIATGGMGVVWKGWDERLERAVAVKQLRPAVGVPEAEAEVAKDRAMREARITGRLQHPNAVAVLDAVEHDGQPCLVMPFLESTTLSATLRDDPPPTLERVLRIAAEVASALAAAHRLGIVHRDVKPGNILLTGDGAAHLSDFGISHALGDVTLTGTGWIHGTPAYLAPEVARGEAATFASDVFSLGATLYAALEGGPPFGTDPNAIALLHKVAAGQIPAPSRAGPLTGFLLQMLDTDPQARPDMDMVASVLADHTTYAGAVPVDAAAGTMTGAAVAGTGTGTTGTTDHQNGPPTAPTSGATTSGATTSGAATQETSTGLSSWFPRDKEDRDGRRPRRPVLLAGAAVLVLLVVLGAGALLGDRVGGSAQEAGQAPAPTAAADASEDAVGSPRVLPTPAGEAAPPLAPTTDPGRSEETEAEPSAEEEQQEPAPEAEPEPAPAPQPEPEPEPAPEPAPADAPEPTDRATALESAITGYYAMMPGGRAQAWDRMTADYQTNHAGGFEAYDRFWSAISDVAVSDVEATPPDRVVATLTYTFTDGRVDVERTAYRLVDDGGTLKIAASEVLSSRSG</sequence>
<evidence type="ECO:0000256" key="6">
    <source>
        <dbReference type="ARBA" id="ARBA00022840"/>
    </source>
</evidence>
<dbReference type="PROSITE" id="PS00108">
    <property type="entry name" value="PROTEIN_KINASE_ST"/>
    <property type="match status" value="1"/>
</dbReference>
<feature type="compositionally biased region" description="Pro residues" evidence="7">
    <location>
        <begin position="452"/>
        <end position="474"/>
    </location>
</feature>
<dbReference type="Gene3D" id="1.10.510.10">
    <property type="entry name" value="Transferase(Phosphotransferase) domain 1"/>
    <property type="match status" value="1"/>
</dbReference>
<dbReference type="CDD" id="cd14014">
    <property type="entry name" value="STKc_PknB_like"/>
    <property type="match status" value="1"/>
</dbReference>
<keyword evidence="5" id="KW-0418">Kinase</keyword>
<dbReference type="EMBL" id="BMLB01000007">
    <property type="protein sequence ID" value="GGK79761.1"/>
    <property type="molecule type" value="Genomic_DNA"/>
</dbReference>
<keyword evidence="4" id="KW-0547">Nucleotide-binding</keyword>
<evidence type="ECO:0000313" key="10">
    <source>
        <dbReference type="EMBL" id="GGK79761.1"/>
    </source>
</evidence>
<comment type="caution">
    <text evidence="10">The sequence shown here is derived from an EMBL/GenBank/DDBJ whole genome shotgun (WGS) entry which is preliminary data.</text>
</comment>
<dbReference type="InterPro" id="IPR008271">
    <property type="entry name" value="Ser/Thr_kinase_AS"/>
</dbReference>
<dbReference type="RefSeq" id="WP_022922296.1">
    <property type="nucleotide sequence ID" value="NZ_BMLB01000007.1"/>
</dbReference>
<keyword evidence="8" id="KW-0812">Transmembrane</keyword>
<keyword evidence="6" id="KW-0067">ATP-binding</keyword>
<feature type="region of interest" description="Disordered" evidence="7">
    <location>
        <begin position="294"/>
        <end position="350"/>
    </location>
</feature>
<evidence type="ECO:0000256" key="5">
    <source>
        <dbReference type="ARBA" id="ARBA00022777"/>
    </source>
</evidence>
<dbReference type="PANTHER" id="PTHR43289">
    <property type="entry name" value="MITOGEN-ACTIVATED PROTEIN KINASE KINASE KINASE 20-RELATED"/>
    <property type="match status" value="1"/>
</dbReference>
<dbReference type="InterPro" id="IPR011009">
    <property type="entry name" value="Kinase-like_dom_sf"/>
</dbReference>
<proteinExistence type="predicted"/>
<dbReference type="Pfam" id="PF00069">
    <property type="entry name" value="Pkinase"/>
    <property type="match status" value="1"/>
</dbReference>
<feature type="compositionally biased region" description="Acidic residues" evidence="7">
    <location>
        <begin position="432"/>
        <end position="451"/>
    </location>
</feature>
<keyword evidence="11" id="KW-1185">Reference proteome</keyword>
<evidence type="ECO:0000256" key="1">
    <source>
        <dbReference type="ARBA" id="ARBA00012513"/>
    </source>
</evidence>
<feature type="transmembrane region" description="Helical" evidence="8">
    <location>
        <begin position="355"/>
        <end position="375"/>
    </location>
</feature>
<keyword evidence="8" id="KW-0472">Membrane</keyword>
<gene>
    <name evidence="10" type="ORF">GCM10011509_30370</name>
</gene>
<keyword evidence="8" id="KW-1133">Transmembrane helix</keyword>
<keyword evidence="3" id="KW-0808">Transferase</keyword>
<accession>A0ABQ2FCE2</accession>
<reference evidence="11" key="1">
    <citation type="journal article" date="2019" name="Int. J. Syst. Evol. Microbiol.">
        <title>The Global Catalogue of Microorganisms (GCM) 10K type strain sequencing project: providing services to taxonomists for standard genome sequencing and annotation.</title>
        <authorList>
            <consortium name="The Broad Institute Genomics Platform"/>
            <consortium name="The Broad Institute Genome Sequencing Center for Infectious Disease"/>
            <person name="Wu L."/>
            <person name="Ma J."/>
        </authorList>
    </citation>
    <scope>NUCLEOTIDE SEQUENCE [LARGE SCALE GENOMIC DNA]</scope>
    <source>
        <strain evidence="11">CGMCC 1.5362</strain>
    </source>
</reference>
<evidence type="ECO:0000256" key="7">
    <source>
        <dbReference type="SAM" id="MobiDB-lite"/>
    </source>
</evidence>
<feature type="domain" description="Protein kinase" evidence="9">
    <location>
        <begin position="12"/>
        <end position="273"/>
    </location>
</feature>
<feature type="region of interest" description="Disordered" evidence="7">
    <location>
        <begin position="382"/>
        <end position="480"/>
    </location>
</feature>
<organism evidence="10 11">
    <name type="scientific">Ornithinimicrobium pekingense</name>
    <dbReference type="NCBI Taxonomy" id="384677"/>
    <lineage>
        <taxon>Bacteria</taxon>
        <taxon>Bacillati</taxon>
        <taxon>Actinomycetota</taxon>
        <taxon>Actinomycetes</taxon>
        <taxon>Micrococcales</taxon>
        <taxon>Ornithinimicrobiaceae</taxon>
        <taxon>Ornithinimicrobium</taxon>
    </lineage>
</organism>
<evidence type="ECO:0000259" key="9">
    <source>
        <dbReference type="PROSITE" id="PS50011"/>
    </source>
</evidence>
<keyword evidence="2" id="KW-0723">Serine/threonine-protein kinase</keyword>
<feature type="compositionally biased region" description="Low complexity" evidence="7">
    <location>
        <begin position="312"/>
        <end position="334"/>
    </location>
</feature>
<evidence type="ECO:0000256" key="2">
    <source>
        <dbReference type="ARBA" id="ARBA00022527"/>
    </source>
</evidence>
<dbReference type="Gene3D" id="3.30.200.20">
    <property type="entry name" value="Phosphorylase Kinase, domain 1"/>
    <property type="match status" value="1"/>
</dbReference>
<dbReference type="InterPro" id="IPR000719">
    <property type="entry name" value="Prot_kinase_dom"/>
</dbReference>
<dbReference type="PROSITE" id="PS50011">
    <property type="entry name" value="PROTEIN_KINASE_DOM"/>
    <property type="match status" value="1"/>
</dbReference>
<protein>
    <recommendedName>
        <fullName evidence="1">non-specific serine/threonine protein kinase</fullName>
        <ecNumber evidence="1">2.7.11.1</ecNumber>
    </recommendedName>
</protein>